<sequence>MKTLPFPRSAKRVVRGRRGMTLLELTVAIMVAMLIAAGAMSMLSNQLFFGQYIQRQSFLLHESPQVSNILSRMMFSADSVRLFSSKSNVAITGGAGVTTGARSLLLAFRSPSTGYDYGMIDFDVNGKTLDYYNYDSVSGWPATPSWTISSAAEDVVFSVSNGVVLCTVTGPNGEELTFAGGGQ</sequence>
<reference evidence="1 2" key="1">
    <citation type="submission" date="2020-12" db="EMBL/GenBank/DDBJ databases">
        <title>Sulforoseuscoccus oceanibium gen. nov., sp. nov., a representative of the phylum Verrucomicrobia with special cytoplasmic membrane, and proposal of Sulforoseuscoccusaceae fam. nov.</title>
        <authorList>
            <person name="Xi F."/>
        </authorList>
    </citation>
    <scope>NUCLEOTIDE SEQUENCE [LARGE SCALE GENOMIC DNA]</scope>
    <source>
        <strain evidence="1 2">T37</strain>
    </source>
</reference>
<organism evidence="1 2">
    <name type="scientific">Sulfuriroseicoccus oceanibius</name>
    <dbReference type="NCBI Taxonomy" id="2707525"/>
    <lineage>
        <taxon>Bacteria</taxon>
        <taxon>Pseudomonadati</taxon>
        <taxon>Verrucomicrobiota</taxon>
        <taxon>Verrucomicrobiia</taxon>
        <taxon>Verrucomicrobiales</taxon>
        <taxon>Verrucomicrobiaceae</taxon>
        <taxon>Sulfuriroseicoccus</taxon>
    </lineage>
</organism>
<gene>
    <name evidence="1" type="ORF">G3M56_007460</name>
</gene>
<proteinExistence type="predicted"/>
<dbReference type="Proteomes" id="UP000475117">
    <property type="component" value="Chromosome"/>
</dbReference>
<keyword evidence="2" id="KW-1185">Reference proteome</keyword>
<evidence type="ECO:0008006" key="3">
    <source>
        <dbReference type="Google" id="ProtNLM"/>
    </source>
</evidence>
<protein>
    <recommendedName>
        <fullName evidence="3">Prepilin-type N-terminal cleavage/methylation domain-containing protein</fullName>
    </recommendedName>
</protein>
<evidence type="ECO:0000313" key="1">
    <source>
        <dbReference type="EMBL" id="QQL43742.1"/>
    </source>
</evidence>
<dbReference type="EMBL" id="CP066776">
    <property type="protein sequence ID" value="QQL43742.1"/>
    <property type="molecule type" value="Genomic_DNA"/>
</dbReference>
<name>A0A6B3L163_9BACT</name>
<dbReference type="KEGG" id="soa:G3M56_007460"/>
<dbReference type="AlphaFoldDB" id="A0A6B3L163"/>
<evidence type="ECO:0000313" key="2">
    <source>
        <dbReference type="Proteomes" id="UP000475117"/>
    </source>
</evidence>
<accession>A0A6B3L163</accession>
<dbReference type="PROSITE" id="PS00409">
    <property type="entry name" value="PROKAR_NTER_METHYL"/>
    <property type="match status" value="1"/>
</dbReference>
<dbReference type="InterPro" id="IPR012902">
    <property type="entry name" value="N_methyl_site"/>
</dbReference>
<dbReference type="RefSeq" id="WP_164361650.1">
    <property type="nucleotide sequence ID" value="NZ_CP066776.1"/>
</dbReference>